<dbReference type="EMBL" id="AP022557">
    <property type="protein sequence ID" value="BBW98632.1"/>
    <property type="molecule type" value="Genomic_DNA"/>
</dbReference>
<evidence type="ECO:0000313" key="1">
    <source>
        <dbReference type="EMBL" id="BBW98632.1"/>
    </source>
</evidence>
<keyword evidence="2" id="KW-1185">Reference proteome</keyword>
<dbReference type="AlphaFoldDB" id="A0A679FPS5"/>
<protein>
    <submittedName>
        <fullName evidence="1">Uncharacterized protein</fullName>
    </submittedName>
</protein>
<dbReference type="RefSeq" id="WP_156102752.1">
    <property type="nucleotide sequence ID" value="NZ_AP022557.1"/>
</dbReference>
<sequence length="136" mass="15965">MELFRENAELTRDFHPRVEGKSRCPWNFSVQILVKLSSVKKDSEILFHWYISSEPDEPIATYSIPLKANLNTPRYAVGGLQIAHLLNQKEFNIFQKWFVLVEYEGVFHRVEFEIRPLNVGTNNNSYSPISRYSWSV</sequence>
<reference evidence="2" key="1">
    <citation type="journal article" date="2020" name="Microbiol. Resour. Announc.">
        <title>Complete Genome Sequence of Geobacillus sp. Strain E55-1, Isolated from Mine Geyser in Japan.</title>
        <authorList>
            <person name="Miyazaki K."/>
            <person name="Hase E."/>
            <person name="Tokito N."/>
        </authorList>
    </citation>
    <scope>NUCLEOTIDE SEQUENCE [LARGE SCALE GENOMIC DNA]</scope>
    <source>
        <strain evidence="2">E55-1</strain>
    </source>
</reference>
<proteinExistence type="predicted"/>
<evidence type="ECO:0000313" key="2">
    <source>
        <dbReference type="Proteomes" id="UP000501421"/>
    </source>
</evidence>
<gene>
    <name evidence="1" type="ORF">GsuE55_34650</name>
</gene>
<organism evidence="1 2">
    <name type="scientific">Geobacillus subterraneus</name>
    <dbReference type="NCBI Taxonomy" id="129338"/>
    <lineage>
        <taxon>Bacteria</taxon>
        <taxon>Bacillati</taxon>
        <taxon>Bacillota</taxon>
        <taxon>Bacilli</taxon>
        <taxon>Bacillales</taxon>
        <taxon>Anoxybacillaceae</taxon>
        <taxon>Geobacillus</taxon>
    </lineage>
</organism>
<name>A0A679FPS5_9BACL</name>
<accession>A0A679FPS5</accession>
<dbReference type="Proteomes" id="UP000501421">
    <property type="component" value="Chromosome"/>
</dbReference>